<dbReference type="Pfam" id="PF07944">
    <property type="entry name" value="Beta-AFase-like_GH127_cat"/>
    <property type="match status" value="1"/>
</dbReference>
<evidence type="ECO:0000259" key="1">
    <source>
        <dbReference type="Pfam" id="PF07944"/>
    </source>
</evidence>
<dbReference type="EMBL" id="JBHMBW010000062">
    <property type="protein sequence ID" value="MFB9629606.1"/>
    <property type="molecule type" value="Genomic_DNA"/>
</dbReference>
<evidence type="ECO:0000259" key="3">
    <source>
        <dbReference type="Pfam" id="PF20737"/>
    </source>
</evidence>
<dbReference type="PANTHER" id="PTHR43465">
    <property type="entry name" value="DUF1680 DOMAIN PROTEIN (AFU_ORTHOLOGUE AFUA_1G08910)"/>
    <property type="match status" value="1"/>
</dbReference>
<organism evidence="4 5">
    <name type="scientific">Nonomuraea helvata</name>
    <dbReference type="NCBI Taxonomy" id="37484"/>
    <lineage>
        <taxon>Bacteria</taxon>
        <taxon>Bacillati</taxon>
        <taxon>Actinomycetota</taxon>
        <taxon>Actinomycetes</taxon>
        <taxon>Streptosporangiales</taxon>
        <taxon>Streptosporangiaceae</taxon>
        <taxon>Nonomuraea</taxon>
    </lineage>
</organism>
<dbReference type="InterPro" id="IPR012878">
    <property type="entry name" value="Beta-AFase-like_GH127_cat"/>
</dbReference>
<feature type="domain" description="Non-reducing end beta-L-arabinofuranosidase-like GH127 middle" evidence="2">
    <location>
        <begin position="426"/>
        <end position="521"/>
    </location>
</feature>
<evidence type="ECO:0000313" key="4">
    <source>
        <dbReference type="EMBL" id="MFB9629606.1"/>
    </source>
</evidence>
<dbReference type="InterPro" id="IPR008928">
    <property type="entry name" value="6-hairpin_glycosidase_sf"/>
</dbReference>
<protein>
    <submittedName>
        <fullName evidence="4">Glycoside hydrolase family 127 protein</fullName>
    </submittedName>
</protein>
<name>A0ABV5SGN5_9ACTN</name>
<dbReference type="RefSeq" id="WP_344990070.1">
    <property type="nucleotide sequence ID" value="NZ_BAAAXV010000005.1"/>
</dbReference>
<reference evidence="4 5" key="1">
    <citation type="submission" date="2024-09" db="EMBL/GenBank/DDBJ databases">
        <authorList>
            <person name="Sun Q."/>
            <person name="Mori K."/>
        </authorList>
    </citation>
    <scope>NUCLEOTIDE SEQUENCE [LARGE SCALE GENOMIC DNA]</scope>
    <source>
        <strain evidence="4 5">JCM 3143</strain>
    </source>
</reference>
<keyword evidence="5" id="KW-1185">Reference proteome</keyword>
<gene>
    <name evidence="4" type="ORF">ACFFSA_41595</name>
</gene>
<dbReference type="GO" id="GO:0016787">
    <property type="term" value="F:hydrolase activity"/>
    <property type="evidence" value="ECO:0007669"/>
    <property type="project" value="UniProtKB-KW"/>
</dbReference>
<dbReference type="Pfam" id="PF20737">
    <property type="entry name" value="Glyco_hydro127C"/>
    <property type="match status" value="1"/>
</dbReference>
<dbReference type="Proteomes" id="UP001589532">
    <property type="component" value="Unassembled WGS sequence"/>
</dbReference>
<keyword evidence="4" id="KW-0378">Hydrolase</keyword>
<evidence type="ECO:0000259" key="2">
    <source>
        <dbReference type="Pfam" id="PF20736"/>
    </source>
</evidence>
<feature type="domain" description="Non-reducing end beta-L-arabinofuranosidase-like GH127 catalytic" evidence="1">
    <location>
        <begin position="13"/>
        <end position="414"/>
    </location>
</feature>
<dbReference type="SUPFAM" id="SSF48208">
    <property type="entry name" value="Six-hairpin glycosidases"/>
    <property type="match status" value="1"/>
</dbReference>
<accession>A0ABV5SGN5</accession>
<comment type="caution">
    <text evidence="4">The sequence shown here is derived from an EMBL/GenBank/DDBJ whole genome shotgun (WGS) entry which is preliminary data.</text>
</comment>
<dbReference type="PANTHER" id="PTHR43465:SF2">
    <property type="entry name" value="DUF1680 DOMAIN PROTEIN (AFU_ORTHOLOGUE AFUA_1G08910)"/>
    <property type="match status" value="1"/>
</dbReference>
<dbReference type="Pfam" id="PF20736">
    <property type="entry name" value="Glyco_hydro127M"/>
    <property type="match status" value="1"/>
</dbReference>
<dbReference type="InterPro" id="IPR049049">
    <property type="entry name" value="Beta-AFase-like_GH127_C"/>
</dbReference>
<feature type="domain" description="Non-reducing end beta-L-arabinofuranosidase-like GH127 C-terminal" evidence="3">
    <location>
        <begin position="523"/>
        <end position="631"/>
    </location>
</feature>
<evidence type="ECO:0000313" key="5">
    <source>
        <dbReference type="Proteomes" id="UP001589532"/>
    </source>
</evidence>
<proteinExistence type="predicted"/>
<dbReference type="InterPro" id="IPR049174">
    <property type="entry name" value="Beta-AFase-like"/>
</dbReference>
<sequence length="634" mass="70558">MITYLRHPLPLTAVTIDDRFWAPRRELVRTRTLRHQEDQMRRPGQQFDALTLTWRPGDPDEPHIFWESDVAKWIEAASYCLATTDDPELDQAVDQAIELLAGAQQDDGYLNAYFTVVKPGQRFTDLRDAHELYCAGHLIEAGVAHFEATGKTRLLDIVRRYADLIDTVFSADGPCAGGYCGHQEIELALVKLYRVTGEPRYLDLSRRLIDWRGQRPFYFEIEMERRGTPGYFGTTLPRRPEELRRFREYNQSHQPAADQAEAVGHSVRALYMYSAMTDLAGEYDDDRLLQAVRRLWTNLTTKKLYVTGGVGSVPGIEGFGPEYHLPDAHGYAETCASIGLVQWAQRLSNLTGQAHYVDVLERALYNGVLSGASADGTHYFYGNPLASDGTVARQEWFGCACCPPNLARLISELGRYIYAQGPDEAVINLYVAGTARFTLAGGEVTLRQDTGYPQDGRLTVTVTPADDEAEFALAVRVPGWSRALAVAVNGEPVHEPVLRDGYLTLSRRWRAGDQVEIDLGMEVRRTWAHPAVASAAGRLALERGPVVFCLEGVDHDCAVHNLALAGDVPVHAVPDERTGVVTLHADATAADDSVEDLYSSRPPGRRSVALTAVPYFSWANRGPSDMTVWIRHEE</sequence>
<dbReference type="InterPro" id="IPR049046">
    <property type="entry name" value="Beta-AFase-like_GH127_middle"/>
</dbReference>